<sequence>MALAERMSDLLPPCPITGRPARRRVHGVSTRALLAMWRVVGAGDLSHLFPEAPQVVLYESDTGLYFFTPAVAGDAGFYQHFYATHAAHATLSAHSEARREFVNAARYITAGSQVLDVGCGSGAFREHLPLGTYRGLDPYAEAGVAADVIRQSLPEHVDEARGRYDAVTAFQVIEHVADPLAFTRQLVALLRPGGTLIICAPLHPSPLTEIPNFLINAPPHHLTWWTASACQALADAVGVEALEIVAVAASPHEAIVYWMHRFSLLRPRPGRPGIDERYFAHRWSWHLNLALSYLLARLATAVLPPPRGGRPCNVMLIARSPLDSTRDRPD</sequence>
<evidence type="ECO:0000256" key="3">
    <source>
        <dbReference type="ARBA" id="ARBA00022691"/>
    </source>
</evidence>
<accession>A0A6A7RQD8</accession>
<dbReference type="Proteomes" id="UP000342300">
    <property type="component" value="Unassembled WGS sequence"/>
</dbReference>
<evidence type="ECO:0000256" key="2">
    <source>
        <dbReference type="ARBA" id="ARBA00022679"/>
    </source>
</evidence>
<dbReference type="GO" id="GO:0008168">
    <property type="term" value="F:methyltransferase activity"/>
    <property type="evidence" value="ECO:0007669"/>
    <property type="project" value="UniProtKB-KW"/>
</dbReference>
<keyword evidence="2 4" id="KW-0808">Transferase</keyword>
<dbReference type="PANTHER" id="PTHR43464">
    <property type="entry name" value="METHYLTRANSFERASE"/>
    <property type="match status" value="1"/>
</dbReference>
<dbReference type="CDD" id="cd02440">
    <property type="entry name" value="AdoMet_MTases"/>
    <property type="match status" value="1"/>
</dbReference>
<evidence type="ECO:0000313" key="5">
    <source>
        <dbReference type="Proteomes" id="UP000342300"/>
    </source>
</evidence>
<evidence type="ECO:0000256" key="1">
    <source>
        <dbReference type="ARBA" id="ARBA00022603"/>
    </source>
</evidence>
<dbReference type="InterPro" id="IPR029063">
    <property type="entry name" value="SAM-dependent_MTases_sf"/>
</dbReference>
<dbReference type="SUPFAM" id="SSF53335">
    <property type="entry name" value="S-adenosyl-L-methionine-dependent methyltransferases"/>
    <property type="match status" value="1"/>
</dbReference>
<dbReference type="AlphaFoldDB" id="A0A6A7RQD8"/>
<keyword evidence="1 4" id="KW-0489">Methyltransferase</keyword>
<evidence type="ECO:0000313" key="4">
    <source>
        <dbReference type="EMBL" id="MQM29698.1"/>
    </source>
</evidence>
<gene>
    <name evidence="4" type="ORF">CRU78_03760</name>
</gene>
<dbReference type="Gene3D" id="3.40.50.150">
    <property type="entry name" value="Vaccinia Virus protein VP39"/>
    <property type="match status" value="1"/>
</dbReference>
<keyword evidence="3" id="KW-0949">S-adenosyl-L-methionine</keyword>
<name>A0A6A7RQD8_9PROT</name>
<dbReference type="PANTHER" id="PTHR43464:SF19">
    <property type="entry name" value="UBIQUINONE BIOSYNTHESIS O-METHYLTRANSFERASE, MITOCHONDRIAL"/>
    <property type="match status" value="1"/>
</dbReference>
<organism evidence="4 5">
    <name type="scientific">Candidatus Accumulibacter phosphatis</name>
    <dbReference type="NCBI Taxonomy" id="327160"/>
    <lineage>
        <taxon>Bacteria</taxon>
        <taxon>Pseudomonadati</taxon>
        <taxon>Pseudomonadota</taxon>
        <taxon>Betaproteobacteria</taxon>
        <taxon>Candidatus Accumulibacter</taxon>
    </lineage>
</organism>
<dbReference type="Pfam" id="PF13489">
    <property type="entry name" value="Methyltransf_23"/>
    <property type="match status" value="1"/>
</dbReference>
<reference evidence="4 5" key="1">
    <citation type="submission" date="2017-09" db="EMBL/GenBank/DDBJ databases">
        <title>Metagenomic Analysis Reveals Denitrifying Candidatus Accumulibacter and Flanking Population as a Source of N2O.</title>
        <authorList>
            <person name="Gao H."/>
            <person name="Mao Y."/>
            <person name="Zhao X."/>
            <person name="Liu W.-T."/>
            <person name="Zhang T."/>
            <person name="Wells G."/>
        </authorList>
    </citation>
    <scope>NUCLEOTIDE SEQUENCE [LARGE SCALE GENOMIC DNA]</scope>
    <source>
        <strain evidence="4">CANDO_2_IC</strain>
    </source>
</reference>
<protein>
    <submittedName>
        <fullName evidence="4">Methyltransferase type 11</fullName>
    </submittedName>
</protein>
<dbReference type="GO" id="GO:0032259">
    <property type="term" value="P:methylation"/>
    <property type="evidence" value="ECO:0007669"/>
    <property type="project" value="UniProtKB-KW"/>
</dbReference>
<comment type="caution">
    <text evidence="4">The sequence shown here is derived from an EMBL/GenBank/DDBJ whole genome shotgun (WGS) entry which is preliminary data.</text>
</comment>
<dbReference type="EMBL" id="PDHS01000076">
    <property type="protein sequence ID" value="MQM29698.1"/>
    <property type="molecule type" value="Genomic_DNA"/>
</dbReference>
<proteinExistence type="predicted"/>